<dbReference type="InterPro" id="IPR006342">
    <property type="entry name" value="FkbM_mtfrase"/>
</dbReference>
<evidence type="ECO:0000313" key="4">
    <source>
        <dbReference type="Proteomes" id="UP000320516"/>
    </source>
</evidence>
<dbReference type="SUPFAM" id="SSF53335">
    <property type="entry name" value="S-adenosyl-L-methionine-dependent methyltransferases"/>
    <property type="match status" value="1"/>
</dbReference>
<dbReference type="PANTHER" id="PTHR34203:SF15">
    <property type="entry name" value="SLL1173 PROTEIN"/>
    <property type="match status" value="1"/>
</dbReference>
<dbReference type="GO" id="GO:0032259">
    <property type="term" value="P:methylation"/>
    <property type="evidence" value="ECO:0007669"/>
    <property type="project" value="UniProtKB-KW"/>
</dbReference>
<dbReference type="EMBL" id="VITV01000010">
    <property type="protein sequence ID" value="TWB68694.1"/>
    <property type="molecule type" value="Genomic_DNA"/>
</dbReference>
<evidence type="ECO:0000256" key="1">
    <source>
        <dbReference type="SAM" id="Coils"/>
    </source>
</evidence>
<keyword evidence="3" id="KW-0489">Methyltransferase</keyword>
<proteinExistence type="predicted"/>
<dbReference type="Gene3D" id="1.20.5.1000">
    <property type="entry name" value="arf6 gtpase in complex with a specific effector, jip4"/>
    <property type="match status" value="2"/>
</dbReference>
<dbReference type="PANTHER" id="PTHR34203">
    <property type="entry name" value="METHYLTRANSFERASE, FKBM FAMILY PROTEIN"/>
    <property type="match status" value="1"/>
</dbReference>
<comment type="caution">
    <text evidence="3">The sequence shown here is derived from an EMBL/GenBank/DDBJ whole genome shotgun (WGS) entry which is preliminary data.</text>
</comment>
<protein>
    <submittedName>
        <fullName evidence="3">FkbM family methyltransferase</fullName>
    </submittedName>
</protein>
<dbReference type="Proteomes" id="UP000320516">
    <property type="component" value="Unassembled WGS sequence"/>
</dbReference>
<sequence>MQEVETRYGRLKVVDPANDLISRVLATYGEWGSCETRFVAANLADGAAVADIGAFLGTFGLGVAGLRPLRALCCVEANSSTFPLLHHNIAANKPASLKSAVALAAIIGPAGNLPFEASMAPGNAGSFSLAMAADDNRIAVPVAARHMTLAALRQEHGPFDLIKIDVEGLELAILQDDQEFLDTSDTTLWLECNEVPGSLDLAEFLLDRGFSVYYFAFPATTADNFKKAEPVDFPYGYEAGLWATRSEAPVLDDDLRVAGCILKRVESREDLRLALWATPRWAPASWMGRSHQETVALAAHSLLGENLEDYLVSFVPDGGSRPWSPPLPLVLQQRIDDQQAEIQALDTDLILEREKTSALAEQSTALKANLEASVKEARAQKILLAQEREQAAAYATTITEQLNDLTKEARASKVMLAEERDRAAHAIQSQASQLEQLHAQLHAMQGERERLVTHANNLTAINENLSHEKDALLQERERIVTHVNNLTAINENLSHEKDALLQERERIVTHVNNLTAINENLSYEKDALLQERERIVNHVKNITAINEGLAQENNALLQERDRMAVHVRNITDINESLAQEKNTLLQERDRIIAHVNNLAAINDVLTSEGQALRQEKEQLLIEAAALQRHDANLTHQVLALTSQVAGMYHSTSWRITLPFRLLSRLLRGDFKELKRLYAIKRGS</sequence>
<evidence type="ECO:0000313" key="3">
    <source>
        <dbReference type="EMBL" id="TWB68694.1"/>
    </source>
</evidence>
<gene>
    <name evidence="3" type="ORF">FBZ87_1102</name>
</gene>
<name>A0A560JH61_9PROT</name>
<keyword evidence="1" id="KW-0175">Coiled coil</keyword>
<feature type="domain" description="Methyltransferase FkbM" evidence="2">
    <location>
        <begin position="95"/>
        <end position="211"/>
    </location>
</feature>
<organism evidence="3 4">
    <name type="scientific">Nitrospirillum amazonense</name>
    <dbReference type="NCBI Taxonomy" id="28077"/>
    <lineage>
        <taxon>Bacteria</taxon>
        <taxon>Pseudomonadati</taxon>
        <taxon>Pseudomonadota</taxon>
        <taxon>Alphaproteobacteria</taxon>
        <taxon>Rhodospirillales</taxon>
        <taxon>Azospirillaceae</taxon>
        <taxon>Nitrospirillum</taxon>
    </lineage>
</organism>
<dbReference type="AlphaFoldDB" id="A0A560JH61"/>
<reference evidence="3 4" key="1">
    <citation type="submission" date="2019-06" db="EMBL/GenBank/DDBJ databases">
        <title>Genomic Encyclopedia of Type Strains, Phase IV (KMG-V): Genome sequencing to study the core and pangenomes of soil and plant-associated prokaryotes.</title>
        <authorList>
            <person name="Whitman W."/>
        </authorList>
    </citation>
    <scope>NUCLEOTIDE SEQUENCE [LARGE SCALE GENOMIC DNA]</scope>
    <source>
        <strain evidence="3 4">BR 12005</strain>
    </source>
</reference>
<dbReference type="RefSeq" id="WP_145612939.1">
    <property type="nucleotide sequence ID" value="NZ_VITV01000010.1"/>
</dbReference>
<accession>A0A560JH61</accession>
<dbReference type="InterPro" id="IPR052514">
    <property type="entry name" value="SAM-dependent_MTase"/>
</dbReference>
<dbReference type="GO" id="GO:0008168">
    <property type="term" value="F:methyltransferase activity"/>
    <property type="evidence" value="ECO:0007669"/>
    <property type="project" value="UniProtKB-KW"/>
</dbReference>
<evidence type="ECO:0000259" key="2">
    <source>
        <dbReference type="Pfam" id="PF05050"/>
    </source>
</evidence>
<dbReference type="Gene3D" id="3.40.50.150">
    <property type="entry name" value="Vaccinia Virus protein VP39"/>
    <property type="match status" value="1"/>
</dbReference>
<keyword evidence="3" id="KW-0808">Transferase</keyword>
<dbReference type="NCBIfam" id="TIGR01444">
    <property type="entry name" value="fkbM_fam"/>
    <property type="match status" value="1"/>
</dbReference>
<dbReference type="Pfam" id="PF05050">
    <property type="entry name" value="Methyltransf_21"/>
    <property type="match status" value="1"/>
</dbReference>
<dbReference type="InterPro" id="IPR029063">
    <property type="entry name" value="SAM-dependent_MTases_sf"/>
</dbReference>
<feature type="coiled-coil region" evidence="1">
    <location>
        <begin position="602"/>
        <end position="629"/>
    </location>
</feature>
<feature type="coiled-coil region" evidence="1">
    <location>
        <begin position="360"/>
        <end position="531"/>
    </location>
</feature>